<organism evidence="1">
    <name type="scientific">viral metagenome</name>
    <dbReference type="NCBI Taxonomy" id="1070528"/>
    <lineage>
        <taxon>unclassified sequences</taxon>
        <taxon>metagenomes</taxon>
        <taxon>organismal metagenomes</taxon>
    </lineage>
</organism>
<protein>
    <submittedName>
        <fullName evidence="1">Uncharacterized protein</fullName>
    </submittedName>
</protein>
<sequence>MAAGDMVQQGTTVVVGFNSLTYGTCLMVTCGEEPTGEIKDIKGANNATVTKLISNPGKRYTVEGILLSADLTAARALKKGSSVTINSVICMVEDVKIAVGTEEAKVTITAIKEDSMTYTTSA</sequence>
<accession>A0A6M3LS79</accession>
<evidence type="ECO:0000313" key="1">
    <source>
        <dbReference type="EMBL" id="QJA95821.1"/>
    </source>
</evidence>
<gene>
    <name evidence="1" type="ORF">MM415B05145_0003</name>
</gene>
<dbReference type="EMBL" id="MT143347">
    <property type="protein sequence ID" value="QJA95821.1"/>
    <property type="molecule type" value="Genomic_DNA"/>
</dbReference>
<proteinExistence type="predicted"/>
<reference evidence="1" key="1">
    <citation type="submission" date="2020-03" db="EMBL/GenBank/DDBJ databases">
        <title>The deep terrestrial virosphere.</title>
        <authorList>
            <person name="Holmfeldt K."/>
            <person name="Nilsson E."/>
            <person name="Simone D."/>
            <person name="Lopez-Fernandez M."/>
            <person name="Wu X."/>
            <person name="de Brujin I."/>
            <person name="Lundin D."/>
            <person name="Andersson A."/>
            <person name="Bertilsson S."/>
            <person name="Dopson M."/>
        </authorList>
    </citation>
    <scope>NUCLEOTIDE SEQUENCE</scope>
    <source>
        <strain evidence="1">MM415B05145</strain>
    </source>
</reference>
<name>A0A6M3LS79_9ZZZZ</name>
<dbReference type="AlphaFoldDB" id="A0A6M3LS79"/>